<dbReference type="Gene3D" id="1.20.1270.50">
    <property type="entry name" value="Glycoside hydrolase family 38, central domain"/>
    <property type="match status" value="1"/>
</dbReference>
<feature type="domain" description="Glycoside hydrolase family 38 central" evidence="7">
    <location>
        <begin position="516"/>
        <end position="589"/>
    </location>
</feature>
<dbReference type="Gene3D" id="3.20.110.10">
    <property type="entry name" value="Glycoside hydrolase 38, N terminal domain"/>
    <property type="match status" value="1"/>
</dbReference>
<dbReference type="AlphaFoldDB" id="A0A6J4HHZ8"/>
<proteinExistence type="inferred from homology"/>
<gene>
    <name evidence="8" type="ORF">AVDCRST_MAG20-802</name>
</gene>
<dbReference type="EMBL" id="CADCSY010000038">
    <property type="protein sequence ID" value="CAA9225237.1"/>
    <property type="molecule type" value="Genomic_DNA"/>
</dbReference>
<dbReference type="SMART" id="SM00872">
    <property type="entry name" value="Alpha-mann_mid"/>
    <property type="match status" value="1"/>
</dbReference>
<dbReference type="Pfam" id="PF07748">
    <property type="entry name" value="Glyco_hydro_38C"/>
    <property type="match status" value="1"/>
</dbReference>
<dbReference type="InterPro" id="IPR054723">
    <property type="entry name" value="Ams1-like_N"/>
</dbReference>
<evidence type="ECO:0000256" key="1">
    <source>
        <dbReference type="ARBA" id="ARBA00000365"/>
    </source>
</evidence>
<dbReference type="InterPro" id="IPR011682">
    <property type="entry name" value="Glyco_hydro_38_C"/>
</dbReference>
<accession>A0A6J4HHZ8</accession>
<evidence type="ECO:0000313" key="8">
    <source>
        <dbReference type="EMBL" id="CAA9225237.1"/>
    </source>
</evidence>
<evidence type="ECO:0000256" key="2">
    <source>
        <dbReference type="ARBA" id="ARBA00009792"/>
    </source>
</evidence>
<dbReference type="FunFam" id="1.20.1270.50:FF:000004">
    <property type="entry name" value="alpha-mannosidase 2C1 isoform X1"/>
    <property type="match status" value="1"/>
</dbReference>
<dbReference type="SUPFAM" id="SSF74650">
    <property type="entry name" value="Galactose mutarotase-like"/>
    <property type="match status" value="1"/>
</dbReference>
<dbReference type="Pfam" id="PF22907">
    <property type="entry name" value="Ams1-like_1st"/>
    <property type="match status" value="1"/>
</dbReference>
<dbReference type="EC" id="3.2.1.24" evidence="3"/>
<keyword evidence="5 8" id="KW-0378">Hydrolase</keyword>
<organism evidence="8">
    <name type="scientific">uncultured Acidimicrobiales bacterium</name>
    <dbReference type="NCBI Taxonomy" id="310071"/>
    <lineage>
        <taxon>Bacteria</taxon>
        <taxon>Bacillati</taxon>
        <taxon>Actinomycetota</taxon>
        <taxon>Acidimicrobiia</taxon>
        <taxon>Acidimicrobiales</taxon>
        <taxon>environmental samples</taxon>
    </lineage>
</organism>
<evidence type="ECO:0000256" key="3">
    <source>
        <dbReference type="ARBA" id="ARBA00012752"/>
    </source>
</evidence>
<dbReference type="Pfam" id="PF01074">
    <property type="entry name" value="Glyco_hydro_38N"/>
    <property type="match status" value="1"/>
</dbReference>
<dbReference type="InterPro" id="IPR011330">
    <property type="entry name" value="Glyco_hydro/deAcase_b/a-brl"/>
</dbReference>
<dbReference type="InterPro" id="IPR011013">
    <property type="entry name" value="Gal_mutarotase_sf_dom"/>
</dbReference>
<comment type="similarity">
    <text evidence="2">Belongs to the glycosyl hydrolase 38 family.</text>
</comment>
<evidence type="ECO:0000256" key="5">
    <source>
        <dbReference type="ARBA" id="ARBA00022801"/>
    </source>
</evidence>
<dbReference type="FunFam" id="3.20.110.10:FF:000002">
    <property type="entry name" value="alpha-mannosidase 2C1 isoform X1"/>
    <property type="match status" value="1"/>
</dbReference>
<dbReference type="InterPro" id="IPR037094">
    <property type="entry name" value="Glyco_hydro_38_cen_sf"/>
</dbReference>
<dbReference type="InterPro" id="IPR027291">
    <property type="entry name" value="Glyco_hydro_38_N_sf"/>
</dbReference>
<dbReference type="GO" id="GO:0006013">
    <property type="term" value="P:mannose metabolic process"/>
    <property type="evidence" value="ECO:0007669"/>
    <property type="project" value="InterPro"/>
</dbReference>
<dbReference type="GO" id="GO:0030246">
    <property type="term" value="F:carbohydrate binding"/>
    <property type="evidence" value="ECO:0007669"/>
    <property type="project" value="InterPro"/>
</dbReference>
<keyword evidence="6 8" id="KW-0326">Glycosidase</keyword>
<dbReference type="InterPro" id="IPR041147">
    <property type="entry name" value="GH38_C"/>
</dbReference>
<dbReference type="Pfam" id="PF09261">
    <property type="entry name" value="Alpha-mann_mid"/>
    <property type="match status" value="1"/>
</dbReference>
<dbReference type="InterPro" id="IPR000602">
    <property type="entry name" value="Glyco_hydro_38_N"/>
</dbReference>
<dbReference type="InterPro" id="IPR015341">
    <property type="entry name" value="Glyco_hydro_38_cen"/>
</dbReference>
<dbReference type="SUPFAM" id="SSF88713">
    <property type="entry name" value="Glycoside hydrolase/deacetylase"/>
    <property type="match status" value="1"/>
</dbReference>
<reference evidence="8" key="1">
    <citation type="submission" date="2020-02" db="EMBL/GenBank/DDBJ databases">
        <authorList>
            <person name="Meier V. D."/>
        </authorList>
    </citation>
    <scope>NUCLEOTIDE SEQUENCE</scope>
    <source>
        <strain evidence="8">AVDCRST_MAG20</strain>
    </source>
</reference>
<sequence>MPQPDEQTRKRAQRVLRRLIEPARRASTAPVRLEAQHLTGEPVEAAEASAGPFEPFEVGDRWGPRWGTTWFRVTAEVPVAWAGAEVALHVHLGYGGGTGFGAEGLVWRDGEPVQGVSPNHREVPIVAPAVGGESTVLLIEAAANPPIDPFADPAPLYLPDPGGQPLLRLTTCHLVVVEREVDALWHDWTLLCELYDGLDHGTARAAQVLRALDRAANVIDPTDVVGSAGDARGVLAPVLAKPADASAHRYAAVGNAHIDTAWLWPLRETVRKCARTFSTALATMDRNPDFRFAVSQAQQLAWMRDHYPAIWERIRKRVADGRFEVVGSMWVEADCNVPSGESLIRQIVHGRRFFRDELGVDTDNLWLPDVFGYAASLPQVLAAAGIRHFLTQKISWNQVNRFPHHTFWWEGIDGTRVFSHFPPADTYNGDFSVTQLLHGATSFAEKALADRSMYLYGWGDGGGGPTEEMLERARRAADLEGLPRVELTGARAAFEALEAEVPAGELPVWVGELYLEMHRGTYTTHGEVKRANRKMELALRDAELWSAAAGIDAGGQLDVAWKVLLLHQFHDIIPGSSINWVYRDTADGHGAVKAITDEVIDDALAALSGRVEPGDATRPVLVANPLGGSRREVVEVGGSLHLVEAPACGWAVVDLDDHGAVEDVPPVTVGEGWMDNGVLRVEWDADGLLTSVRHLPTGREALAPGGRGNLLQVHHDRPNVYDAWDIDAVAFDTVTDLVEAAVVEVVSATPERAALRVVRRFGASTVEQEVRLDRGGRRVEVHCEVDWHEDHRLLKVAFPVDVHSPSASFEIQLGHVERPTHVNTTWDEARFEVCAQTWVDLSEHGFGVALLNDCKYGHDVRGNVLRLSLLRSSTWPDPEADRGRHVFAYALLPHAGDVATGAVVAEAHAFNAPLRVVPVEAGEAERDLPPRRSVVAVDDDGVVLTAIKAADDGDGLIVRGYEAHGGRRRVRLTLGAATEVRPVDLLEDPAGDQLVVEDGAVALELRPFQLFTIRVR</sequence>
<dbReference type="Gene3D" id="2.60.40.2220">
    <property type="match status" value="1"/>
</dbReference>
<keyword evidence="4" id="KW-0479">Metal-binding</keyword>
<dbReference type="FunFam" id="2.70.98.30:FF:000001">
    <property type="entry name" value="alpha-mannosidase 2C1 isoform X2"/>
    <property type="match status" value="1"/>
</dbReference>
<evidence type="ECO:0000256" key="6">
    <source>
        <dbReference type="ARBA" id="ARBA00023295"/>
    </source>
</evidence>
<dbReference type="InterPro" id="IPR028995">
    <property type="entry name" value="Glyco_hydro_57/38_cen_sf"/>
</dbReference>
<protein>
    <recommendedName>
        <fullName evidence="3">alpha-mannosidase</fullName>
        <ecNumber evidence="3">3.2.1.24</ecNumber>
    </recommendedName>
</protein>
<dbReference type="CDD" id="cd10789">
    <property type="entry name" value="GH38N_AMII_ER_cytosolic"/>
    <property type="match status" value="1"/>
</dbReference>
<dbReference type="GO" id="GO:0046872">
    <property type="term" value="F:metal ion binding"/>
    <property type="evidence" value="ECO:0007669"/>
    <property type="project" value="UniProtKB-KW"/>
</dbReference>
<dbReference type="SUPFAM" id="SSF88688">
    <property type="entry name" value="Families 57/38 glycoside transferase middle domain"/>
    <property type="match status" value="1"/>
</dbReference>
<dbReference type="GO" id="GO:0004559">
    <property type="term" value="F:alpha-mannosidase activity"/>
    <property type="evidence" value="ECO:0007669"/>
    <property type="project" value="UniProtKB-EC"/>
</dbReference>
<comment type="catalytic activity">
    <reaction evidence="1">
        <text>Hydrolysis of terminal, non-reducing alpha-D-mannose residues in alpha-D-mannosides.</text>
        <dbReference type="EC" id="3.2.1.24"/>
    </reaction>
</comment>
<name>A0A6J4HHZ8_9ACTN</name>
<evidence type="ECO:0000256" key="4">
    <source>
        <dbReference type="ARBA" id="ARBA00022723"/>
    </source>
</evidence>
<dbReference type="Pfam" id="PF17677">
    <property type="entry name" value="Glyco_hydro38C2"/>
    <property type="match status" value="1"/>
</dbReference>
<dbReference type="PANTHER" id="PTHR46017">
    <property type="entry name" value="ALPHA-MANNOSIDASE 2C1"/>
    <property type="match status" value="1"/>
</dbReference>
<dbReference type="Gene3D" id="2.70.98.30">
    <property type="entry name" value="Golgi alpha-mannosidase II, domain 4"/>
    <property type="match status" value="1"/>
</dbReference>
<dbReference type="PANTHER" id="PTHR46017:SF1">
    <property type="entry name" value="ALPHA-MANNOSIDASE 2C1"/>
    <property type="match status" value="1"/>
</dbReference>
<dbReference type="GO" id="GO:0009313">
    <property type="term" value="P:oligosaccharide catabolic process"/>
    <property type="evidence" value="ECO:0007669"/>
    <property type="project" value="TreeGrafter"/>
</dbReference>
<evidence type="ECO:0000259" key="7">
    <source>
        <dbReference type="SMART" id="SM00872"/>
    </source>
</evidence>